<geneLocation type="plasmid" evidence="1 2">
    <name>pHG3</name>
</geneLocation>
<dbReference type="Proteomes" id="UP000066124">
    <property type="component" value="Plasmid pHG3"/>
</dbReference>
<organism evidence="1 2">
    <name type="scientific">Haloferax gibbonsii</name>
    <dbReference type="NCBI Taxonomy" id="35746"/>
    <lineage>
        <taxon>Archaea</taxon>
        <taxon>Methanobacteriati</taxon>
        <taxon>Methanobacteriota</taxon>
        <taxon>Stenosarchaea group</taxon>
        <taxon>Halobacteria</taxon>
        <taxon>Halobacteriales</taxon>
        <taxon>Haloferacaceae</taxon>
        <taxon>Haloferax</taxon>
    </lineage>
</organism>
<gene>
    <name evidence="1" type="ORF">ABY42_18530</name>
</gene>
<evidence type="ECO:0000313" key="1">
    <source>
        <dbReference type="EMBL" id="AKU09817.1"/>
    </source>
</evidence>
<accession>A0A0K1IZ68</accession>
<evidence type="ECO:0000313" key="2">
    <source>
        <dbReference type="Proteomes" id="UP000066124"/>
    </source>
</evidence>
<protein>
    <submittedName>
        <fullName evidence="1">Uncharacterized protein</fullName>
    </submittedName>
</protein>
<name>A0A0K1IZ68_HALGI</name>
<dbReference type="AlphaFoldDB" id="A0A0K1IZ68"/>
<sequence length="80" mass="9211">MSLGGRVFCFEFFRSDWCPVRVDDDFSYCFVSSWIAFCFDKLVFVPLFSQCFFECFHEGVASDVPNCRPKPVVEFGVAVP</sequence>
<proteinExistence type="predicted"/>
<keyword evidence="1" id="KW-0614">Plasmid</keyword>
<dbReference type="KEGG" id="hgi:ABY42_18530"/>
<dbReference type="EMBL" id="CP011950">
    <property type="protein sequence ID" value="AKU09817.1"/>
    <property type="molecule type" value="Genomic_DNA"/>
</dbReference>
<reference evidence="2" key="1">
    <citation type="journal article" date="2015" name="J. Biotechnol.">
        <title>Complete genome sequence of Haloferax gibbonsii strain ARA6, a potential producer of polyhydroxyalkanoates and halocins isolated from Araruama, Rio de Janeiro, Brasil.</title>
        <authorList>
            <person name="Pinto L.H."/>
            <person name="D'Alincourt Carvalho-Assef A.P."/>
            <person name="Vieira R.P."/>
            <person name="Clementino M.M."/>
            <person name="Albano R.M."/>
        </authorList>
    </citation>
    <scope>NUCLEOTIDE SEQUENCE [LARGE SCALE GENOMIC DNA]</scope>
    <source>
        <strain evidence="2">ARA6</strain>
        <plasmid evidence="2">Plasmid pHG3</plasmid>
    </source>
</reference>